<sequence length="58" mass="6549">MLVLEVPRMDEEDKFHYFMEGLQTWAQNEIHRQGGQGGPAQIGASQGNHNQGRNETPL</sequence>
<accession>A0A7I8JZT9</accession>
<name>A0A7I8JZT9_SPIIN</name>
<protein>
    <submittedName>
        <fullName evidence="2">Uncharacterized protein</fullName>
    </submittedName>
</protein>
<feature type="compositionally biased region" description="Polar residues" evidence="1">
    <location>
        <begin position="48"/>
        <end position="58"/>
    </location>
</feature>
<dbReference type="Proteomes" id="UP000663760">
    <property type="component" value="Chromosome 1"/>
</dbReference>
<reference evidence="2" key="1">
    <citation type="submission" date="2020-02" db="EMBL/GenBank/DDBJ databases">
        <authorList>
            <person name="Scholz U."/>
            <person name="Mascher M."/>
            <person name="Fiebig A."/>
        </authorList>
    </citation>
    <scope>NUCLEOTIDE SEQUENCE</scope>
</reference>
<keyword evidence="3" id="KW-1185">Reference proteome</keyword>
<gene>
    <name evidence="2" type="ORF">SI8410_01001599</name>
</gene>
<feature type="region of interest" description="Disordered" evidence="1">
    <location>
        <begin position="29"/>
        <end position="58"/>
    </location>
</feature>
<dbReference type="AlphaFoldDB" id="A0A7I8JZT9"/>
<proteinExistence type="predicted"/>
<evidence type="ECO:0000313" key="2">
    <source>
        <dbReference type="EMBL" id="CAA7389577.1"/>
    </source>
</evidence>
<organism evidence="2 3">
    <name type="scientific">Spirodela intermedia</name>
    <name type="common">Intermediate duckweed</name>
    <dbReference type="NCBI Taxonomy" id="51605"/>
    <lineage>
        <taxon>Eukaryota</taxon>
        <taxon>Viridiplantae</taxon>
        <taxon>Streptophyta</taxon>
        <taxon>Embryophyta</taxon>
        <taxon>Tracheophyta</taxon>
        <taxon>Spermatophyta</taxon>
        <taxon>Magnoliopsida</taxon>
        <taxon>Liliopsida</taxon>
        <taxon>Araceae</taxon>
        <taxon>Lemnoideae</taxon>
        <taxon>Spirodela</taxon>
    </lineage>
</organism>
<evidence type="ECO:0000313" key="3">
    <source>
        <dbReference type="Proteomes" id="UP000663760"/>
    </source>
</evidence>
<dbReference type="EMBL" id="LR746264">
    <property type="protein sequence ID" value="CAA7389577.1"/>
    <property type="molecule type" value="Genomic_DNA"/>
</dbReference>
<evidence type="ECO:0000256" key="1">
    <source>
        <dbReference type="SAM" id="MobiDB-lite"/>
    </source>
</evidence>